<dbReference type="Gene3D" id="3.40.630.30">
    <property type="match status" value="1"/>
</dbReference>
<gene>
    <name evidence="1" type="ORF">ASILVAE211_02615</name>
</gene>
<dbReference type="Proteomes" id="UP000708298">
    <property type="component" value="Unassembled WGS sequence"/>
</dbReference>
<keyword evidence="2" id="KW-1185">Reference proteome</keyword>
<dbReference type="RefSeq" id="WP_227319716.1">
    <property type="nucleotide sequence ID" value="NZ_JAESVB010000001.1"/>
</dbReference>
<reference evidence="1" key="2">
    <citation type="submission" date="2021-01" db="EMBL/GenBank/DDBJ databases">
        <authorList>
            <person name="Mieszkin S."/>
            <person name="Pouder E."/>
            <person name="Alain K."/>
        </authorList>
    </citation>
    <scope>NUCLEOTIDE SEQUENCE</scope>
    <source>
        <strain evidence="1">HW T2.11</strain>
    </source>
</reference>
<dbReference type="EMBL" id="JAESVB010000001">
    <property type="protein sequence ID" value="MCB8874061.1"/>
    <property type="molecule type" value="Genomic_DNA"/>
</dbReference>
<sequence length="205" mass="22932">MSETALTIRTATGADILPYVPALARLRITVFRDWPYLYEGDQTYEETYLRTYAESPRAAIVLAFDGDAVVGASTCLPLADETANVQAPFRAKGIAVERVFYFGESVLLRHYRGTGAGLRFFAEREAHARAVSDCDIAAFCAVQRPDDHPARPADAVPLDAFWQKRGFTPYPHMRCMMHWRDVGDDEETAHRLSFWLKSLTGAALP</sequence>
<dbReference type="SUPFAM" id="SSF55729">
    <property type="entry name" value="Acyl-CoA N-acyltransferases (Nat)"/>
    <property type="match status" value="1"/>
</dbReference>
<comment type="caution">
    <text evidence="1">The sequence shown here is derived from an EMBL/GenBank/DDBJ whole genome shotgun (WGS) entry which is preliminary data.</text>
</comment>
<evidence type="ECO:0000313" key="2">
    <source>
        <dbReference type="Proteomes" id="UP000708298"/>
    </source>
</evidence>
<evidence type="ECO:0000313" key="1">
    <source>
        <dbReference type="EMBL" id="MCB8874061.1"/>
    </source>
</evidence>
<organism evidence="1 2">
    <name type="scientific">Acidisoma silvae</name>
    <dbReference type="NCBI Taxonomy" id="2802396"/>
    <lineage>
        <taxon>Bacteria</taxon>
        <taxon>Pseudomonadati</taxon>
        <taxon>Pseudomonadota</taxon>
        <taxon>Alphaproteobacteria</taxon>
        <taxon>Acetobacterales</taxon>
        <taxon>Acidocellaceae</taxon>
        <taxon>Acidisoma</taxon>
    </lineage>
</organism>
<reference evidence="1" key="1">
    <citation type="journal article" date="2021" name="Microorganisms">
        <title>Acidisoma silvae sp. nov. and Acidisomacellulosilytica sp. nov., Two Acidophilic Bacteria Isolated from Decaying Wood, Hydrolyzing Cellulose and Producing Poly-3-hydroxybutyrate.</title>
        <authorList>
            <person name="Mieszkin S."/>
            <person name="Pouder E."/>
            <person name="Uroz S."/>
            <person name="Simon-Colin C."/>
            <person name="Alain K."/>
        </authorList>
    </citation>
    <scope>NUCLEOTIDE SEQUENCE</scope>
    <source>
        <strain evidence="1">HW T2.11</strain>
    </source>
</reference>
<dbReference type="AlphaFoldDB" id="A0A963YNC9"/>
<dbReference type="InterPro" id="IPR016181">
    <property type="entry name" value="Acyl_CoA_acyltransferase"/>
</dbReference>
<protein>
    <submittedName>
        <fullName evidence="1">GNAT family N-acetyltransferase</fullName>
    </submittedName>
</protein>
<proteinExistence type="predicted"/>
<name>A0A963YNC9_9PROT</name>
<accession>A0A963YNC9</accession>